<feature type="region of interest" description="Disordered" evidence="1">
    <location>
        <begin position="111"/>
        <end position="208"/>
    </location>
</feature>
<proteinExistence type="predicted"/>
<feature type="compositionally biased region" description="Basic and acidic residues" evidence="1">
    <location>
        <begin position="167"/>
        <end position="180"/>
    </location>
</feature>
<dbReference type="AlphaFoldDB" id="A0A0N4ZPV3"/>
<dbReference type="Proteomes" id="UP000038045">
    <property type="component" value="Unplaced"/>
</dbReference>
<reference evidence="3" key="1">
    <citation type="submission" date="2017-02" db="UniProtKB">
        <authorList>
            <consortium name="WormBaseParasite"/>
        </authorList>
    </citation>
    <scope>IDENTIFICATION</scope>
</reference>
<dbReference type="WBParaSite" id="PTRK_0001056000.1">
    <property type="protein sequence ID" value="PTRK_0001056000.1"/>
    <property type="gene ID" value="PTRK_0001056000"/>
</dbReference>
<keyword evidence="2" id="KW-1185">Reference proteome</keyword>
<feature type="compositionally biased region" description="Polar residues" evidence="1">
    <location>
        <begin position="116"/>
        <end position="128"/>
    </location>
</feature>
<evidence type="ECO:0000313" key="2">
    <source>
        <dbReference type="Proteomes" id="UP000038045"/>
    </source>
</evidence>
<protein>
    <submittedName>
        <fullName evidence="3">Uncharacterized protein</fullName>
    </submittedName>
</protein>
<evidence type="ECO:0000313" key="3">
    <source>
        <dbReference type="WBParaSite" id="PTRK_0001056000.1"/>
    </source>
</evidence>
<accession>A0A0N4ZPV3</accession>
<evidence type="ECO:0000256" key="1">
    <source>
        <dbReference type="SAM" id="MobiDB-lite"/>
    </source>
</evidence>
<name>A0A0N4ZPV3_PARTI</name>
<sequence>MVCAFVFEGNIDIHAAPQDYLVEEVICKLKDQGVRFTKSCGETCEIFEQAFDECMSRECIINSLGLCGNEVIFVVYEPIYNTDIVYLDNETLACDLRRYLSNDNEYVDQATDETSRLNVNDGDNNLPTQAADEAPREEPTGPPRDEQPEEPIIPPRDEQPEEPINPPRDEQPEEPPKDGELNNVASEEPSTDEGFAIPKNSISRTKDE</sequence>
<feature type="compositionally biased region" description="Basic and acidic residues" evidence="1">
    <location>
        <begin position="133"/>
        <end position="146"/>
    </location>
</feature>
<organism evidence="2 3">
    <name type="scientific">Parastrongyloides trichosuri</name>
    <name type="common">Possum-specific nematode worm</name>
    <dbReference type="NCBI Taxonomy" id="131310"/>
    <lineage>
        <taxon>Eukaryota</taxon>
        <taxon>Metazoa</taxon>
        <taxon>Ecdysozoa</taxon>
        <taxon>Nematoda</taxon>
        <taxon>Chromadorea</taxon>
        <taxon>Rhabditida</taxon>
        <taxon>Tylenchina</taxon>
        <taxon>Panagrolaimomorpha</taxon>
        <taxon>Strongyloidoidea</taxon>
        <taxon>Strongyloididae</taxon>
        <taxon>Parastrongyloides</taxon>
    </lineage>
</organism>